<dbReference type="GO" id="GO:0016787">
    <property type="term" value="F:hydrolase activity"/>
    <property type="evidence" value="ECO:0007669"/>
    <property type="project" value="UniProtKB-KW"/>
</dbReference>
<dbReference type="SUPFAM" id="SSF48208">
    <property type="entry name" value="Six-hairpin glycosidases"/>
    <property type="match status" value="1"/>
</dbReference>
<feature type="region of interest" description="Disordered" evidence="5">
    <location>
        <begin position="396"/>
        <end position="416"/>
    </location>
</feature>
<dbReference type="Pfam" id="PF03633">
    <property type="entry name" value="Glyco_hydro_65C"/>
    <property type="match status" value="1"/>
</dbReference>
<organism evidence="9 10">
    <name type="scientific">Nocardiopsis lambiniae</name>
    <dbReference type="NCBI Taxonomy" id="3075539"/>
    <lineage>
        <taxon>Bacteria</taxon>
        <taxon>Bacillati</taxon>
        <taxon>Actinomycetota</taxon>
        <taxon>Actinomycetes</taxon>
        <taxon>Streptosporangiales</taxon>
        <taxon>Nocardiopsidaceae</taxon>
        <taxon>Nocardiopsis</taxon>
    </lineage>
</organism>
<dbReference type="Gene3D" id="2.60.420.10">
    <property type="entry name" value="Maltose phosphorylase, domain 3"/>
    <property type="match status" value="1"/>
</dbReference>
<dbReference type="PIRSF" id="PIRSF036289">
    <property type="entry name" value="Glycosyl_hydrolase_malt_phosph"/>
    <property type="match status" value="1"/>
</dbReference>
<keyword evidence="4" id="KW-0326">Glycosidase</keyword>
<dbReference type="InterPro" id="IPR017045">
    <property type="entry name" value="Malt_Pase/Glycosyl_Hdrlase"/>
</dbReference>
<feature type="domain" description="Glycoside hydrolase family 65 C-terminal" evidence="7">
    <location>
        <begin position="715"/>
        <end position="778"/>
    </location>
</feature>
<evidence type="ECO:0000313" key="9">
    <source>
        <dbReference type="EMBL" id="MDT0328384.1"/>
    </source>
</evidence>
<dbReference type="Gene3D" id="1.50.10.10">
    <property type="match status" value="1"/>
</dbReference>
<evidence type="ECO:0000259" key="6">
    <source>
        <dbReference type="Pfam" id="PF03632"/>
    </source>
</evidence>
<dbReference type="Pfam" id="PF03632">
    <property type="entry name" value="Glyco_hydro_65m"/>
    <property type="match status" value="1"/>
</dbReference>
<evidence type="ECO:0000313" key="10">
    <source>
        <dbReference type="Proteomes" id="UP001183390"/>
    </source>
</evidence>
<name>A0ABU2M6T5_9ACTN</name>
<dbReference type="RefSeq" id="WP_311511112.1">
    <property type="nucleotide sequence ID" value="NZ_JAVREP010000004.1"/>
</dbReference>
<keyword evidence="9" id="KW-0378">Hydrolase</keyword>
<feature type="domain" description="Glycoside hydrolase family 65 N-terminal" evidence="8">
    <location>
        <begin position="8"/>
        <end position="257"/>
    </location>
</feature>
<dbReference type="InterPro" id="IPR005196">
    <property type="entry name" value="Glyco_hydro_65_N"/>
</dbReference>
<evidence type="ECO:0000256" key="5">
    <source>
        <dbReference type="SAM" id="MobiDB-lite"/>
    </source>
</evidence>
<dbReference type="InterPro" id="IPR005195">
    <property type="entry name" value="Glyco_hydro_65_M"/>
</dbReference>
<dbReference type="InterPro" id="IPR008928">
    <property type="entry name" value="6-hairpin_glycosidase_sf"/>
</dbReference>
<dbReference type="PANTHER" id="PTHR11051">
    <property type="entry name" value="GLYCOSYL HYDROLASE-RELATED"/>
    <property type="match status" value="1"/>
</dbReference>
<sequence>MSRWSLVYEGVDAERTGLREALCTLGNGVFATRGANPESRSDGEHRPGTYIAGCFDRAVSVVNGREIENEDMVNAPNWLPLTFHTGDGVWFCGPGSDERIELDMRRGLLTRSFEAGPPGRRTGVVQRRLVSMADPHLAALETTFVPRDWSGALTVRSALDGEVANTGVARYRGLASRHLVPGGTGTDTEEITWLRCATARSRIGIALAARTRVSSGPSPTHANVNARDARIGIDLSLDVIEGVPVTVEKTVALHTSRDHAIEEPLQAARTSLARAGGFDALLERHTTAWHHLWRACALDIGDEEDQRILDLHLFHLFQTLSPHTADLDAGVPARGLHGEAYRGHVFWDELFVLPFLDLRLPEISRGALRYRARRLPAARDEARACGVRGALFPWQSGSDGREESQSVHLNPRSGRWVPDRSRSQRHIGLAIGMNVWRHYQATGDLEFLCDVGAELLLEIARAFSDLAVHDKALDRYRVRGVMGPDEYHDGLPDRKEPGLDDNAYTNVLTSWLLSRALDVLRELPGARARDLCERLGLAPEEMERFETVSRRLYVPFHDGVISQFAGYGDLAELDWDGYRERYGDIRRLDRVLEAEGDTCNRYRASKQADVLMLFFLLSREEVMGRLHHMGYEVDPDLIPRTVEYYMRRTSHGSTLSSVVHSWVSARMDRRTSWRFFREALRSDIDDVQGGTTAEGVHLGAMVGTIDLLTRCATGMEVRDGVLYLDPLLPEELPELAFEVRYRGHWGVGVRIRGDRVTVSVPVSREAPITVQVRGDRAVVPPGGSWTSPPR</sequence>
<reference evidence="10" key="1">
    <citation type="submission" date="2023-07" db="EMBL/GenBank/DDBJ databases">
        <title>30 novel species of actinomycetes from the DSMZ collection.</title>
        <authorList>
            <person name="Nouioui I."/>
        </authorList>
    </citation>
    <scope>NUCLEOTIDE SEQUENCE [LARGE SCALE GENOMIC DNA]</scope>
    <source>
        <strain evidence="10">DSM 44743</strain>
    </source>
</reference>
<dbReference type="Gene3D" id="2.70.98.40">
    <property type="entry name" value="Glycoside hydrolase, family 65, N-terminal domain"/>
    <property type="match status" value="1"/>
</dbReference>
<keyword evidence="3" id="KW-0808">Transferase</keyword>
<evidence type="ECO:0000259" key="8">
    <source>
        <dbReference type="Pfam" id="PF03636"/>
    </source>
</evidence>
<dbReference type="Proteomes" id="UP001183390">
    <property type="component" value="Unassembled WGS sequence"/>
</dbReference>
<dbReference type="InterPro" id="IPR005194">
    <property type="entry name" value="Glyco_hydro_65_C"/>
</dbReference>
<evidence type="ECO:0000256" key="1">
    <source>
        <dbReference type="ARBA" id="ARBA00006768"/>
    </source>
</evidence>
<keyword evidence="2" id="KW-0328">Glycosyltransferase</keyword>
<evidence type="ECO:0000256" key="3">
    <source>
        <dbReference type="ARBA" id="ARBA00022679"/>
    </source>
</evidence>
<dbReference type="SUPFAM" id="SSF74650">
    <property type="entry name" value="Galactose mutarotase-like"/>
    <property type="match status" value="1"/>
</dbReference>
<feature type="domain" description="Glycoside hydrolase family 65 central catalytic" evidence="6">
    <location>
        <begin position="311"/>
        <end position="705"/>
    </location>
</feature>
<dbReference type="Pfam" id="PF03636">
    <property type="entry name" value="Glyco_hydro_65N"/>
    <property type="match status" value="1"/>
</dbReference>
<evidence type="ECO:0000256" key="2">
    <source>
        <dbReference type="ARBA" id="ARBA00022676"/>
    </source>
</evidence>
<keyword evidence="10" id="KW-1185">Reference proteome</keyword>
<gene>
    <name evidence="9" type="ORF">RM479_08155</name>
</gene>
<dbReference type="EMBL" id="JAVREP010000004">
    <property type="protein sequence ID" value="MDT0328384.1"/>
    <property type="molecule type" value="Genomic_DNA"/>
</dbReference>
<dbReference type="PANTHER" id="PTHR11051:SF8">
    <property type="entry name" value="PROTEIN-GLUCOSYLGALACTOSYLHYDROXYLYSINE GLUCOSIDASE"/>
    <property type="match status" value="1"/>
</dbReference>
<comment type="caution">
    <text evidence="9">The sequence shown here is derived from an EMBL/GenBank/DDBJ whole genome shotgun (WGS) entry which is preliminary data.</text>
</comment>
<dbReference type="InterPro" id="IPR012341">
    <property type="entry name" value="6hp_glycosidase-like_sf"/>
</dbReference>
<evidence type="ECO:0000256" key="4">
    <source>
        <dbReference type="ARBA" id="ARBA00023295"/>
    </source>
</evidence>
<dbReference type="InterPro" id="IPR037018">
    <property type="entry name" value="GH65_N"/>
</dbReference>
<proteinExistence type="inferred from homology"/>
<protein>
    <submittedName>
        <fullName evidence="9">Glycosyl hydrolase family 65 protein</fullName>
    </submittedName>
</protein>
<dbReference type="InterPro" id="IPR011013">
    <property type="entry name" value="Gal_mutarotase_sf_dom"/>
</dbReference>
<evidence type="ECO:0000259" key="7">
    <source>
        <dbReference type="Pfam" id="PF03633"/>
    </source>
</evidence>
<accession>A0ABU2M6T5</accession>
<comment type="similarity">
    <text evidence="1">Belongs to the glycosyl hydrolase 65 family.</text>
</comment>